<gene>
    <name evidence="1" type="ORF">ACFO8L_02675</name>
</gene>
<evidence type="ECO:0000313" key="1">
    <source>
        <dbReference type="EMBL" id="MFC4584962.1"/>
    </source>
</evidence>
<reference evidence="2" key="1">
    <citation type="journal article" date="2019" name="Int. J. Syst. Evol. Microbiol.">
        <title>The Global Catalogue of Microorganisms (GCM) 10K type strain sequencing project: providing services to taxonomists for standard genome sequencing and annotation.</title>
        <authorList>
            <consortium name="The Broad Institute Genomics Platform"/>
            <consortium name="The Broad Institute Genome Sequencing Center for Infectious Disease"/>
            <person name="Wu L."/>
            <person name="Ma J."/>
        </authorList>
    </citation>
    <scope>NUCLEOTIDE SEQUENCE [LARGE SCALE GENOMIC DNA]</scope>
    <source>
        <strain evidence="2">CCUG 49560</strain>
    </source>
</reference>
<dbReference type="RefSeq" id="WP_262840998.1">
    <property type="nucleotide sequence ID" value="NZ_JANZYP010000003.1"/>
</dbReference>
<comment type="caution">
    <text evidence="1">The sequence shown here is derived from an EMBL/GenBank/DDBJ whole genome shotgun (WGS) entry which is preliminary data.</text>
</comment>
<organism evidence="1 2">
    <name type="scientific">Sphaerisporangium corydalis</name>
    <dbReference type="NCBI Taxonomy" id="1441875"/>
    <lineage>
        <taxon>Bacteria</taxon>
        <taxon>Bacillati</taxon>
        <taxon>Actinomycetota</taxon>
        <taxon>Actinomycetes</taxon>
        <taxon>Streptosporangiales</taxon>
        <taxon>Streptosporangiaceae</taxon>
        <taxon>Sphaerisporangium</taxon>
    </lineage>
</organism>
<proteinExistence type="predicted"/>
<name>A0ABV9E8N6_9ACTN</name>
<accession>A0ABV9E8N6</accession>
<keyword evidence="2" id="KW-1185">Reference proteome</keyword>
<dbReference type="EMBL" id="JBHSFN010000001">
    <property type="protein sequence ID" value="MFC4584962.1"/>
    <property type="molecule type" value="Genomic_DNA"/>
</dbReference>
<protein>
    <submittedName>
        <fullName evidence="1">Uncharacterized protein</fullName>
    </submittedName>
</protein>
<evidence type="ECO:0000313" key="2">
    <source>
        <dbReference type="Proteomes" id="UP001595891"/>
    </source>
</evidence>
<sequence>MDQNEPVADSVEVNGYYGAVLVQKSQMRSDLEGRRALADSARARTVCSAAWSRTVAGGRPVVRRAVDRKLVPMPSNWSRELSVAPDERSSP</sequence>
<dbReference type="Proteomes" id="UP001595891">
    <property type="component" value="Unassembled WGS sequence"/>
</dbReference>